<evidence type="ECO:0000313" key="2">
    <source>
        <dbReference type="EMBL" id="MBO0343964.1"/>
    </source>
</evidence>
<reference evidence="2" key="1">
    <citation type="submission" date="2021-03" db="EMBL/GenBank/DDBJ databases">
        <title>Roseibium sp. CAU 1637 isolated from Incheon.</title>
        <authorList>
            <person name="Kim W."/>
        </authorList>
    </citation>
    <scope>NUCLEOTIDE SEQUENCE</scope>
    <source>
        <strain evidence="2">CAU 1637</strain>
    </source>
</reference>
<name>A0A939EJY9_9HYPH</name>
<dbReference type="Proteomes" id="UP000664779">
    <property type="component" value="Unassembled WGS sequence"/>
</dbReference>
<proteinExistence type="predicted"/>
<comment type="caution">
    <text evidence="2">The sequence shown here is derived from an EMBL/GenBank/DDBJ whole genome shotgun (WGS) entry which is preliminary data.</text>
</comment>
<accession>A0A939EJY9</accession>
<feature type="region of interest" description="Disordered" evidence="1">
    <location>
        <begin position="203"/>
        <end position="222"/>
    </location>
</feature>
<gene>
    <name evidence="2" type="ORF">J0X15_01930</name>
</gene>
<protein>
    <submittedName>
        <fullName evidence="2">Uncharacterized protein</fullName>
    </submittedName>
</protein>
<keyword evidence="3" id="KW-1185">Reference proteome</keyword>
<organism evidence="2 3">
    <name type="scientific">Roseibium limicola</name>
    <dbReference type="NCBI Taxonomy" id="2816037"/>
    <lineage>
        <taxon>Bacteria</taxon>
        <taxon>Pseudomonadati</taxon>
        <taxon>Pseudomonadota</taxon>
        <taxon>Alphaproteobacteria</taxon>
        <taxon>Hyphomicrobiales</taxon>
        <taxon>Stappiaceae</taxon>
        <taxon>Roseibium</taxon>
    </lineage>
</organism>
<evidence type="ECO:0000256" key="1">
    <source>
        <dbReference type="SAM" id="MobiDB-lite"/>
    </source>
</evidence>
<feature type="compositionally biased region" description="Polar residues" evidence="1">
    <location>
        <begin position="210"/>
        <end position="222"/>
    </location>
</feature>
<dbReference type="EMBL" id="JAFLNF010000001">
    <property type="protein sequence ID" value="MBO0343964.1"/>
    <property type="molecule type" value="Genomic_DNA"/>
</dbReference>
<dbReference type="AlphaFoldDB" id="A0A939EJY9"/>
<sequence>MWLVSAIFLGGLRDRQVSDLVSLEEKLSRFEEERAAVGDYLLDLETTIDELQRETVLSEEVAEPDVLKMLLELKRIDYQSPSGVELHTAITRILGDCTIRLYLLNPDWAKVLTTYRRLDGTNSGTDDILVDWDDVDQLPIGLRRSDASDTPPAGSLKLIRSAVNGKLSGILEIQDLTPVNPPAESTVLLDAIASAIASSIDRQSRPASAKSKSNSPRLQVVT</sequence>
<evidence type="ECO:0000313" key="3">
    <source>
        <dbReference type="Proteomes" id="UP000664779"/>
    </source>
</evidence>